<feature type="region of interest" description="Disordered" evidence="3">
    <location>
        <begin position="78"/>
        <end position="216"/>
    </location>
</feature>
<evidence type="ECO:0000313" key="5">
    <source>
        <dbReference type="EMBL" id="KAG6528085.1"/>
    </source>
</evidence>
<comment type="caution">
    <text evidence="5">The sequence shown here is derived from an EMBL/GenBank/DDBJ whole genome shotgun (WGS) entry which is preliminary data.</text>
</comment>
<evidence type="ECO:0000259" key="4">
    <source>
        <dbReference type="PROSITE" id="PS50089"/>
    </source>
</evidence>
<keyword evidence="2" id="KW-0863">Zinc-finger</keyword>
<evidence type="ECO:0000256" key="3">
    <source>
        <dbReference type="SAM" id="MobiDB-lite"/>
    </source>
</evidence>
<feature type="compositionally biased region" description="Polar residues" evidence="3">
    <location>
        <begin position="137"/>
        <end position="147"/>
    </location>
</feature>
<dbReference type="PANTHER" id="PTHR31150">
    <property type="entry name" value="EXPRESSED PROTEIN"/>
    <property type="match status" value="1"/>
</dbReference>
<dbReference type="PANTHER" id="PTHR31150:SF32">
    <property type="entry name" value="RING_U-BOX SUPERFAMILY PROTEIN"/>
    <property type="match status" value="1"/>
</dbReference>
<dbReference type="SMART" id="SM00184">
    <property type="entry name" value="RING"/>
    <property type="match status" value="1"/>
</dbReference>
<dbReference type="Proteomes" id="UP000734854">
    <property type="component" value="Unassembled WGS sequence"/>
</dbReference>
<dbReference type="Pfam" id="PF00097">
    <property type="entry name" value="zf-C3HC4"/>
    <property type="match status" value="1"/>
</dbReference>
<proteinExistence type="predicted"/>
<dbReference type="InterPro" id="IPR018957">
    <property type="entry name" value="Znf_C3HC4_RING-type"/>
</dbReference>
<dbReference type="AlphaFoldDB" id="A0A8J5I545"/>
<dbReference type="GO" id="GO:0008270">
    <property type="term" value="F:zinc ion binding"/>
    <property type="evidence" value="ECO:0007669"/>
    <property type="project" value="UniProtKB-KW"/>
</dbReference>
<dbReference type="InterPro" id="IPR001841">
    <property type="entry name" value="Znf_RING"/>
</dbReference>
<feature type="compositionally biased region" description="Low complexity" evidence="3">
    <location>
        <begin position="151"/>
        <end position="170"/>
    </location>
</feature>
<gene>
    <name evidence="5" type="ORF">ZIOFF_010233</name>
</gene>
<feature type="compositionally biased region" description="Basic residues" evidence="3">
    <location>
        <begin position="384"/>
        <end position="394"/>
    </location>
</feature>
<keyword evidence="2" id="KW-0862">Zinc</keyword>
<name>A0A8J5I545_ZINOF</name>
<reference evidence="5 6" key="1">
    <citation type="submission" date="2020-08" db="EMBL/GenBank/DDBJ databases">
        <title>Plant Genome Project.</title>
        <authorList>
            <person name="Zhang R.-G."/>
        </authorList>
    </citation>
    <scope>NUCLEOTIDE SEQUENCE [LARGE SCALE GENOMIC DNA]</scope>
    <source>
        <tissue evidence="5">Rhizome</tissue>
    </source>
</reference>
<organism evidence="5 6">
    <name type="scientific">Zingiber officinale</name>
    <name type="common">Ginger</name>
    <name type="synonym">Amomum zingiber</name>
    <dbReference type="NCBI Taxonomy" id="94328"/>
    <lineage>
        <taxon>Eukaryota</taxon>
        <taxon>Viridiplantae</taxon>
        <taxon>Streptophyta</taxon>
        <taxon>Embryophyta</taxon>
        <taxon>Tracheophyta</taxon>
        <taxon>Spermatophyta</taxon>
        <taxon>Magnoliopsida</taxon>
        <taxon>Liliopsida</taxon>
        <taxon>Zingiberales</taxon>
        <taxon>Zingiberaceae</taxon>
        <taxon>Zingiber</taxon>
    </lineage>
</organism>
<dbReference type="EMBL" id="JACMSC010000003">
    <property type="protein sequence ID" value="KAG6528085.1"/>
    <property type="molecule type" value="Genomic_DNA"/>
</dbReference>
<keyword evidence="1" id="KW-0479">Metal-binding</keyword>
<dbReference type="PROSITE" id="PS50089">
    <property type="entry name" value="ZF_RING_2"/>
    <property type="match status" value="1"/>
</dbReference>
<protein>
    <recommendedName>
        <fullName evidence="4">RING-type domain-containing protein</fullName>
    </recommendedName>
</protein>
<feature type="domain" description="RING-type" evidence="4">
    <location>
        <begin position="259"/>
        <end position="304"/>
    </location>
</feature>
<evidence type="ECO:0000256" key="2">
    <source>
        <dbReference type="PROSITE-ProRule" id="PRU00175"/>
    </source>
</evidence>
<feature type="region of interest" description="Disordered" evidence="3">
    <location>
        <begin position="370"/>
        <end position="394"/>
    </location>
</feature>
<dbReference type="OrthoDB" id="1938835at2759"/>
<accession>A0A8J5I545</accession>
<dbReference type="CDD" id="cd16448">
    <property type="entry name" value="RING-H2"/>
    <property type="match status" value="1"/>
</dbReference>
<evidence type="ECO:0000256" key="1">
    <source>
        <dbReference type="ARBA" id="ARBA00022723"/>
    </source>
</evidence>
<sequence>MGGNCSVAVKDKHLPNPAQLDVPLSTCRNARYSPSWSFRCDNRTHIEVVMDSSPQISHHPNSGNEVKSEFLLTEAERLSETAGPSTAFQLQKGETPIKNGSSRMATHDSAVDQANGSTSSPKRKNSSPKPSFLAPSASDTIITFSVPSTPSPSHKAGSSSSRSRQVPSGPTSSKKAACRSPDSRIPSVQSLKEDNSPEGRQSFALSVGGSHGGSSNGWSMQTFSELVACSNRERWSFENDNLTPSSTTISSSNDHQQTCRICSTPLTDYCIVAVLVCGHLYHAGCLEKMTSEIDQYDPPCPLCTHGQKSAVKLFKKSEAKAKNRSSRVGAADDGKTLLYDGQKAAGVGLRNGASSSTKFPFNLKRYFSFSRPSRSKSENESKRMKGFWRRSSRS</sequence>
<keyword evidence="6" id="KW-1185">Reference proteome</keyword>
<evidence type="ECO:0000313" key="6">
    <source>
        <dbReference type="Proteomes" id="UP000734854"/>
    </source>
</evidence>